<evidence type="ECO:0000313" key="1">
    <source>
        <dbReference type="EMBL" id="GID61954.1"/>
    </source>
</evidence>
<sequence>MVVRSTLKQYRHSHAVTDIVDFPDRAHSLTIDSGWRGVAETTLTWLKGQNQ</sequence>
<name>A0ABQ3XTY1_9ACTN</name>
<reference evidence="1 2" key="1">
    <citation type="submission" date="2021-01" db="EMBL/GenBank/DDBJ databases">
        <title>Whole genome shotgun sequence of Actinoplanes couchii NBRC 106145.</title>
        <authorList>
            <person name="Komaki H."/>
            <person name="Tamura T."/>
        </authorList>
    </citation>
    <scope>NUCLEOTIDE SEQUENCE [LARGE SCALE GENOMIC DNA]</scope>
    <source>
        <strain evidence="1 2">NBRC 106145</strain>
    </source>
</reference>
<comment type="caution">
    <text evidence="1">The sequence shown here is derived from an EMBL/GenBank/DDBJ whole genome shotgun (WGS) entry which is preliminary data.</text>
</comment>
<organism evidence="1 2">
    <name type="scientific">Actinoplanes couchii</name>
    <dbReference type="NCBI Taxonomy" id="403638"/>
    <lineage>
        <taxon>Bacteria</taxon>
        <taxon>Bacillati</taxon>
        <taxon>Actinomycetota</taxon>
        <taxon>Actinomycetes</taxon>
        <taxon>Micromonosporales</taxon>
        <taxon>Micromonosporaceae</taxon>
        <taxon>Actinoplanes</taxon>
    </lineage>
</organism>
<dbReference type="Proteomes" id="UP000612282">
    <property type="component" value="Unassembled WGS sequence"/>
</dbReference>
<dbReference type="RefSeq" id="WP_203810435.1">
    <property type="nucleotide sequence ID" value="NZ_BAAAQE010000079.1"/>
</dbReference>
<evidence type="ECO:0000313" key="2">
    <source>
        <dbReference type="Proteomes" id="UP000612282"/>
    </source>
</evidence>
<accession>A0ABQ3XTY1</accession>
<proteinExistence type="predicted"/>
<keyword evidence="2" id="KW-1185">Reference proteome</keyword>
<dbReference type="EMBL" id="BOMG01000150">
    <property type="protein sequence ID" value="GID61954.1"/>
    <property type="molecule type" value="Genomic_DNA"/>
</dbReference>
<gene>
    <name evidence="1" type="ORF">Aco03nite_103580</name>
</gene>
<protein>
    <submittedName>
        <fullName evidence="1">Uncharacterized protein</fullName>
    </submittedName>
</protein>